<keyword evidence="4 5" id="KW-0269">Exonuclease</keyword>
<reference evidence="10 11" key="1">
    <citation type="submission" date="2023-07" db="EMBL/GenBank/DDBJ databases">
        <title>Sorghum-associated microbial communities from plants grown in Nebraska, USA.</title>
        <authorList>
            <person name="Schachtman D."/>
        </authorList>
    </citation>
    <scope>NUCLEOTIDE SEQUENCE [LARGE SCALE GENOMIC DNA]</scope>
    <source>
        <strain evidence="10 11">BE308</strain>
    </source>
</reference>
<dbReference type="InterPro" id="IPR020579">
    <property type="entry name" value="Exonuc_VII_lsu_C"/>
</dbReference>
<feature type="coiled-coil region" evidence="7">
    <location>
        <begin position="279"/>
        <end position="306"/>
    </location>
</feature>
<dbReference type="NCBIfam" id="TIGR00237">
    <property type="entry name" value="xseA"/>
    <property type="match status" value="1"/>
</dbReference>
<dbReference type="EMBL" id="JAVDXO010000001">
    <property type="protein sequence ID" value="MDR7304976.1"/>
    <property type="molecule type" value="Genomic_DNA"/>
</dbReference>
<evidence type="ECO:0000259" key="9">
    <source>
        <dbReference type="Pfam" id="PF13742"/>
    </source>
</evidence>
<dbReference type="HAMAP" id="MF_00378">
    <property type="entry name" value="Exonuc_7_L"/>
    <property type="match status" value="1"/>
</dbReference>
<dbReference type="Gene3D" id="2.40.50.1010">
    <property type="match status" value="1"/>
</dbReference>
<keyword evidence="7" id="KW-0175">Coiled coil</keyword>
<dbReference type="Pfam" id="PF13742">
    <property type="entry name" value="tRNA_anti_2"/>
    <property type="match status" value="1"/>
</dbReference>
<keyword evidence="11" id="KW-1185">Reference proteome</keyword>
<evidence type="ECO:0000256" key="3">
    <source>
        <dbReference type="ARBA" id="ARBA00022801"/>
    </source>
</evidence>
<dbReference type="Proteomes" id="UP001268089">
    <property type="component" value="Unassembled WGS sequence"/>
</dbReference>
<evidence type="ECO:0000256" key="5">
    <source>
        <dbReference type="HAMAP-Rule" id="MF_00378"/>
    </source>
</evidence>
<evidence type="ECO:0000313" key="11">
    <source>
        <dbReference type="Proteomes" id="UP001268089"/>
    </source>
</evidence>
<dbReference type="PANTHER" id="PTHR30008:SF0">
    <property type="entry name" value="EXODEOXYRIBONUCLEASE 7 LARGE SUBUNIT"/>
    <property type="match status" value="1"/>
</dbReference>
<gene>
    <name evidence="5" type="primary">xseA</name>
    <name evidence="10" type="ORF">J2X15_000242</name>
</gene>
<dbReference type="PANTHER" id="PTHR30008">
    <property type="entry name" value="EXODEOXYRIBONUCLEASE 7 LARGE SUBUNIT"/>
    <property type="match status" value="1"/>
</dbReference>
<dbReference type="Pfam" id="PF02601">
    <property type="entry name" value="Exonuc_VII_L"/>
    <property type="match status" value="1"/>
</dbReference>
<dbReference type="InterPro" id="IPR003753">
    <property type="entry name" value="Exonuc_VII_L"/>
</dbReference>
<evidence type="ECO:0000256" key="1">
    <source>
        <dbReference type="ARBA" id="ARBA00022490"/>
    </source>
</evidence>
<comment type="catalytic activity">
    <reaction evidence="5 6">
        <text>Exonucleolytic cleavage in either 5'- to 3'- or 3'- to 5'-direction to yield nucleoside 5'-phosphates.</text>
        <dbReference type="EC" id="3.1.11.6"/>
    </reaction>
</comment>
<evidence type="ECO:0000259" key="8">
    <source>
        <dbReference type="Pfam" id="PF02601"/>
    </source>
</evidence>
<comment type="caution">
    <text evidence="10">The sequence shown here is derived from an EMBL/GenBank/DDBJ whole genome shotgun (WGS) entry which is preliminary data.</text>
</comment>
<dbReference type="GO" id="GO:0008855">
    <property type="term" value="F:exodeoxyribonuclease VII activity"/>
    <property type="evidence" value="ECO:0007669"/>
    <property type="project" value="UniProtKB-EC"/>
</dbReference>
<comment type="subunit">
    <text evidence="5">Heterooligomer composed of large and small subunits.</text>
</comment>
<evidence type="ECO:0000256" key="6">
    <source>
        <dbReference type="RuleBase" id="RU004355"/>
    </source>
</evidence>
<dbReference type="EC" id="3.1.11.6" evidence="5"/>
<keyword evidence="1 5" id="KW-0963">Cytoplasm</keyword>
<evidence type="ECO:0000313" key="10">
    <source>
        <dbReference type="EMBL" id="MDR7304976.1"/>
    </source>
</evidence>
<comment type="function">
    <text evidence="5">Bidirectionally degrades single-stranded DNA into large acid-insoluble oligonucleotides, which are then degraded further into small acid-soluble oligonucleotides.</text>
</comment>
<comment type="subcellular location">
    <subcellularLocation>
        <location evidence="5 6">Cytoplasm</location>
    </subcellularLocation>
</comment>
<feature type="domain" description="OB-fold nucleic acid binding" evidence="9">
    <location>
        <begin position="17"/>
        <end position="109"/>
    </location>
</feature>
<sequence>MLDTTAGAPSAPGRRVWQVAALCQALADTLNARFNPVRVSGEIASFTRATSGHCYFSLKDPNAQLRCAMFKRAASQLDFQPREGELVEVTGRLDVYGPRGDLQLIVESMSRQGQGNLFEQFMRLKAQLEAQGLFDAARKRPLPAMPQRVGVVTSLGAAALHDVVTALRRRAPHLPVLLAPAAVQGAAAPAELVRALESLYDYVDPQGRGVDVILLVRGGGSMEDLWSFNDEQLAHAIARSPVPVVVGVGHETDFTIADFVADLRAPTPTAAAEMVCPPTQALESLLDQAQDSMQAALERYADRQAQRLDVVTSRLGRPSSLVAQRQAALVAAHQRMRQALRSDLQWKQSQWMQQQQHWQPTAQRALRTLQERTARADLRLGLLDPTLVLRRGYAWLQDAQGNAVTSVTQAQVGDALRASLVDGTVDLRVVDSSPN</sequence>
<organism evidence="10 11">
    <name type="scientific">Rhodoferax saidenbachensis</name>
    <dbReference type="NCBI Taxonomy" id="1484693"/>
    <lineage>
        <taxon>Bacteria</taxon>
        <taxon>Pseudomonadati</taxon>
        <taxon>Pseudomonadota</taxon>
        <taxon>Betaproteobacteria</taxon>
        <taxon>Burkholderiales</taxon>
        <taxon>Comamonadaceae</taxon>
        <taxon>Rhodoferax</taxon>
    </lineage>
</organism>
<protein>
    <recommendedName>
        <fullName evidence="5">Exodeoxyribonuclease 7 large subunit</fullName>
        <ecNumber evidence="5">3.1.11.6</ecNumber>
    </recommendedName>
    <alternativeName>
        <fullName evidence="5">Exodeoxyribonuclease VII large subunit</fullName>
        <shortName evidence="5">Exonuclease VII large subunit</shortName>
    </alternativeName>
</protein>
<feature type="domain" description="Exonuclease VII large subunit C-terminal" evidence="8">
    <location>
        <begin position="133"/>
        <end position="427"/>
    </location>
</feature>
<evidence type="ECO:0000256" key="4">
    <source>
        <dbReference type="ARBA" id="ARBA00022839"/>
    </source>
</evidence>
<dbReference type="CDD" id="cd04489">
    <property type="entry name" value="ExoVII_LU_OBF"/>
    <property type="match status" value="1"/>
</dbReference>
<keyword evidence="2 5" id="KW-0540">Nuclease</keyword>
<name>A0ABU1ZJ67_9BURK</name>
<proteinExistence type="inferred from homology"/>
<accession>A0ABU1ZJ67</accession>
<comment type="similarity">
    <text evidence="5 6">Belongs to the XseA family.</text>
</comment>
<dbReference type="InterPro" id="IPR025824">
    <property type="entry name" value="OB-fold_nuc-bd_dom"/>
</dbReference>
<evidence type="ECO:0000256" key="7">
    <source>
        <dbReference type="SAM" id="Coils"/>
    </source>
</evidence>
<keyword evidence="3 5" id="KW-0378">Hydrolase</keyword>
<dbReference type="RefSeq" id="WP_310338639.1">
    <property type="nucleotide sequence ID" value="NZ_JAVDXO010000001.1"/>
</dbReference>
<evidence type="ECO:0000256" key="2">
    <source>
        <dbReference type="ARBA" id="ARBA00022722"/>
    </source>
</evidence>